<name>A0A841D1D4_PLAVE</name>
<organism evidence="1 2">
    <name type="scientific">Planomonospora venezuelensis</name>
    <dbReference type="NCBI Taxonomy" id="1999"/>
    <lineage>
        <taxon>Bacteria</taxon>
        <taxon>Bacillati</taxon>
        <taxon>Actinomycetota</taxon>
        <taxon>Actinomycetes</taxon>
        <taxon>Streptosporangiales</taxon>
        <taxon>Streptosporangiaceae</taxon>
        <taxon>Planomonospora</taxon>
    </lineage>
</organism>
<protein>
    <submittedName>
        <fullName evidence="1">Uncharacterized protein</fullName>
    </submittedName>
</protein>
<dbReference type="AlphaFoldDB" id="A0A841D1D4"/>
<sequence>MLVITRVRLVWRQAACRYPGKDLPSPVYGLLPALAAIS</sequence>
<gene>
    <name evidence="1" type="ORF">FHS22_001386</name>
</gene>
<evidence type="ECO:0000313" key="2">
    <source>
        <dbReference type="Proteomes" id="UP000562352"/>
    </source>
</evidence>
<comment type="caution">
    <text evidence="1">The sequence shown here is derived from an EMBL/GenBank/DDBJ whole genome shotgun (WGS) entry which is preliminary data.</text>
</comment>
<dbReference type="Proteomes" id="UP000562352">
    <property type="component" value="Unassembled WGS sequence"/>
</dbReference>
<accession>A0A841D1D4</accession>
<reference evidence="1 2" key="1">
    <citation type="submission" date="2020-08" db="EMBL/GenBank/DDBJ databases">
        <title>Genomic Encyclopedia of Type Strains, Phase III (KMG-III): the genomes of soil and plant-associated and newly described type strains.</title>
        <authorList>
            <person name="Whitman W."/>
        </authorList>
    </citation>
    <scope>NUCLEOTIDE SEQUENCE [LARGE SCALE GENOMIC DNA]</scope>
    <source>
        <strain evidence="1 2">CECT 3303</strain>
    </source>
</reference>
<dbReference type="EMBL" id="JACHJJ010000003">
    <property type="protein sequence ID" value="MBB5962127.1"/>
    <property type="molecule type" value="Genomic_DNA"/>
</dbReference>
<evidence type="ECO:0000313" key="1">
    <source>
        <dbReference type="EMBL" id="MBB5962127.1"/>
    </source>
</evidence>
<proteinExistence type="predicted"/>
<keyword evidence="2" id="KW-1185">Reference proteome</keyword>